<organism evidence="7 8">
    <name type="scientific">Microvirga alba</name>
    <dbReference type="NCBI Taxonomy" id="2791025"/>
    <lineage>
        <taxon>Bacteria</taxon>
        <taxon>Pseudomonadati</taxon>
        <taxon>Pseudomonadota</taxon>
        <taxon>Alphaproteobacteria</taxon>
        <taxon>Hyphomicrobiales</taxon>
        <taxon>Methylobacteriaceae</taxon>
        <taxon>Microvirga</taxon>
    </lineage>
</organism>
<comment type="subcellular location">
    <subcellularLocation>
        <location evidence="1">Cell membrane</location>
        <topology evidence="1">Multi-pass membrane protein</topology>
    </subcellularLocation>
</comment>
<evidence type="ECO:0000313" key="7">
    <source>
        <dbReference type="EMBL" id="MBF9235307.1"/>
    </source>
</evidence>
<keyword evidence="8" id="KW-1185">Reference proteome</keyword>
<evidence type="ECO:0000256" key="1">
    <source>
        <dbReference type="ARBA" id="ARBA00004651"/>
    </source>
</evidence>
<evidence type="ECO:0000313" key="8">
    <source>
        <dbReference type="Proteomes" id="UP000599312"/>
    </source>
</evidence>
<gene>
    <name evidence="7" type="ORF">I2H38_18205</name>
</gene>
<accession>A0A931BYT9</accession>
<reference evidence="7" key="1">
    <citation type="submission" date="2020-11" db="EMBL/GenBank/DDBJ databases">
        <authorList>
            <person name="Kim M.K."/>
        </authorList>
    </citation>
    <scope>NUCLEOTIDE SEQUENCE</scope>
    <source>
        <strain evidence="7">BT350</strain>
    </source>
</reference>
<feature type="transmembrane region" description="Helical" evidence="6">
    <location>
        <begin position="240"/>
        <end position="262"/>
    </location>
</feature>
<comment type="caution">
    <text evidence="7">The sequence shown here is derived from an EMBL/GenBank/DDBJ whole genome shotgun (WGS) entry which is preliminary data.</text>
</comment>
<feature type="transmembrane region" description="Helical" evidence="6">
    <location>
        <begin position="183"/>
        <end position="202"/>
    </location>
</feature>
<name>A0A931BYT9_9HYPH</name>
<keyword evidence="4 6" id="KW-1133">Transmembrane helix</keyword>
<evidence type="ECO:0000256" key="5">
    <source>
        <dbReference type="ARBA" id="ARBA00023136"/>
    </source>
</evidence>
<dbReference type="InterPro" id="IPR022791">
    <property type="entry name" value="L-PG_synthase/AglD"/>
</dbReference>
<evidence type="ECO:0000256" key="4">
    <source>
        <dbReference type="ARBA" id="ARBA00022989"/>
    </source>
</evidence>
<keyword evidence="3 6" id="KW-0812">Transmembrane</keyword>
<sequence>MRKSRLSILFPLLGAIAFLCLIAWAGLGQIWRALDQVGWPGFALICLLQTLAMGLCATAWWLLTVRMSYGACFAARIVRDGTTSLASIVPGLGEAVGTRILILFGMNGFAAGASILLDIAAETLALALYISIGLVLLSYYVGWGEMVRWAGMAAVGIVPILILYWAVRHRSARRLVYWVGDRFAILLGLGGVAVPAGLAAALRELHGRRWAMCASVAVHLMAWVASAFQIWVIAHELDRPLGLGAALLIDSLVHAARGAFYLVPWGTGIQEGAFILVGAAVGLDAPSALAMSLIFRVRDLVLGGPAALLWGLLEWRRARLHVPATEAGEPGLANQGGERSRR</sequence>
<evidence type="ECO:0000256" key="3">
    <source>
        <dbReference type="ARBA" id="ARBA00022692"/>
    </source>
</evidence>
<evidence type="ECO:0000256" key="2">
    <source>
        <dbReference type="ARBA" id="ARBA00022475"/>
    </source>
</evidence>
<keyword evidence="5 6" id="KW-0472">Membrane</keyword>
<dbReference type="GO" id="GO:0005886">
    <property type="term" value="C:plasma membrane"/>
    <property type="evidence" value="ECO:0007669"/>
    <property type="project" value="UniProtKB-SubCell"/>
</dbReference>
<dbReference type="RefSeq" id="WP_196273298.1">
    <property type="nucleotide sequence ID" value="NZ_JADQDO010000011.1"/>
</dbReference>
<dbReference type="EMBL" id="JADQDO010000011">
    <property type="protein sequence ID" value="MBF9235307.1"/>
    <property type="molecule type" value="Genomic_DNA"/>
</dbReference>
<evidence type="ECO:0000256" key="6">
    <source>
        <dbReference type="SAM" id="Phobius"/>
    </source>
</evidence>
<keyword evidence="2" id="KW-1003">Cell membrane</keyword>
<feature type="transmembrane region" description="Helical" evidence="6">
    <location>
        <begin position="274"/>
        <end position="295"/>
    </location>
</feature>
<proteinExistence type="predicted"/>
<feature type="transmembrane region" description="Helical" evidence="6">
    <location>
        <begin position="123"/>
        <end position="142"/>
    </location>
</feature>
<feature type="transmembrane region" description="Helical" evidence="6">
    <location>
        <begin position="41"/>
        <end position="63"/>
    </location>
</feature>
<protein>
    <submittedName>
        <fullName evidence="7">Flippase-like domain-containing protein</fullName>
    </submittedName>
</protein>
<dbReference type="AlphaFoldDB" id="A0A931BYT9"/>
<dbReference type="Proteomes" id="UP000599312">
    <property type="component" value="Unassembled WGS sequence"/>
</dbReference>
<feature type="transmembrane region" description="Helical" evidence="6">
    <location>
        <begin position="214"/>
        <end position="234"/>
    </location>
</feature>
<feature type="transmembrane region" description="Helical" evidence="6">
    <location>
        <begin position="149"/>
        <end position="167"/>
    </location>
</feature>
<dbReference type="Pfam" id="PF03706">
    <property type="entry name" value="LPG_synthase_TM"/>
    <property type="match status" value="1"/>
</dbReference>